<keyword evidence="2 6" id="KW-0812">Transmembrane</keyword>
<evidence type="ECO:0000259" key="7">
    <source>
        <dbReference type="PROSITE" id="PS51779"/>
    </source>
</evidence>
<reference evidence="8" key="1">
    <citation type="submission" date="2018-05" db="EMBL/GenBank/DDBJ databases">
        <authorList>
            <person name="Lanie J.A."/>
            <person name="Ng W.-L."/>
            <person name="Kazmierczak K.M."/>
            <person name="Andrzejewski T.M."/>
            <person name="Davidsen T.M."/>
            <person name="Wayne K.J."/>
            <person name="Tettelin H."/>
            <person name="Glass J.I."/>
            <person name="Rusch D."/>
            <person name="Podicherti R."/>
            <person name="Tsui H.-C.T."/>
            <person name="Winkler M.E."/>
        </authorList>
    </citation>
    <scope>NUCLEOTIDE SEQUENCE</scope>
</reference>
<keyword evidence="5" id="KW-0998">Cell outer membrane</keyword>
<evidence type="ECO:0000256" key="4">
    <source>
        <dbReference type="ARBA" id="ARBA00023136"/>
    </source>
</evidence>
<feature type="transmembrane region" description="Helical" evidence="6">
    <location>
        <begin position="12"/>
        <end position="32"/>
    </location>
</feature>
<comment type="subcellular location">
    <subcellularLocation>
        <location evidence="1">Membrane</location>
    </subcellularLocation>
</comment>
<dbReference type="PROSITE" id="PS00018">
    <property type="entry name" value="EF_HAND_1"/>
    <property type="match status" value="1"/>
</dbReference>
<keyword evidence="4 6" id="KW-0472">Membrane</keyword>
<evidence type="ECO:0000256" key="6">
    <source>
        <dbReference type="SAM" id="Phobius"/>
    </source>
</evidence>
<dbReference type="PANTHER" id="PTHR12815:SF47">
    <property type="entry name" value="TRANSLOCATION AND ASSEMBLY MODULE SUBUNIT TAMA"/>
    <property type="match status" value="1"/>
</dbReference>
<gene>
    <name evidence="8" type="ORF">METZ01_LOCUS148836</name>
</gene>
<sequence length="648" mass="73285">MRTYAVSACRLLYPGLPALVIVGVFGLPAMVFGQPMAGPTSPGSYAGVHEEPTVAHETPRATSIYWSLFPSIAKLRLREWQQIEAPQGEIIREIRVDGNTSLENETVQFFLSFVEGDAFDWATAQQNFRTMLNSDFFDDIKMSWERVDGGIRILLDVLERPILRDIRFEGTEDGDKDGLLERMELLEIPIALDQPIDRRRMSRAEEVLTAMLQGEEGLQFVQVNYSEEPPLDGSSGVDVVFDVVEGDRVRIENVYFEGATAFSQKELRWITKKTGEHWLLSFVTKNDRYSPAGFEFDQQNLANEYRRLGYLEIDIGIPEVEVYEINRPWPLGDTRRLYVRIPLKEGPQYRLGKILVEGNERFPDEALAALVPLNEGDILDIKGLVDATTAMENIYGNFGYFQVVVAPIPIPDAASATADVEYLITENPVYTVRRVEFEGNTNTRDYVMRRNLRISENDLWSQQRVQASKYRIQQLGYFTNIEEEVSIVEDPGAGALASGQEFDPSQLGTSESQKTGEVDIKLRITEVGRNQISFGGGVSALEGAFVQLGYATRNLFGRGQTLSFSGQFGGRTTQARLSFLQPYLFNKAIRFGFDLYKSRLEYIDFQQATAGMSVRFGFPLDRNEFTTLYLEYNYSDIDIGDMSNSFYG</sequence>
<dbReference type="Gene3D" id="2.40.160.50">
    <property type="entry name" value="membrane protein fhac: a member of the omp85/tpsb transporter family"/>
    <property type="match status" value="1"/>
</dbReference>
<evidence type="ECO:0000313" key="8">
    <source>
        <dbReference type="EMBL" id="SVA95982.1"/>
    </source>
</evidence>
<dbReference type="PROSITE" id="PS51779">
    <property type="entry name" value="POTRA"/>
    <property type="match status" value="1"/>
</dbReference>
<evidence type="ECO:0000256" key="2">
    <source>
        <dbReference type="ARBA" id="ARBA00022692"/>
    </source>
</evidence>
<evidence type="ECO:0000256" key="3">
    <source>
        <dbReference type="ARBA" id="ARBA00022729"/>
    </source>
</evidence>
<dbReference type="InterPro" id="IPR010827">
    <property type="entry name" value="BamA/TamA_POTRA"/>
</dbReference>
<dbReference type="PANTHER" id="PTHR12815">
    <property type="entry name" value="SORTING AND ASSEMBLY MACHINERY SAMM50 PROTEIN FAMILY MEMBER"/>
    <property type="match status" value="1"/>
</dbReference>
<evidence type="ECO:0000256" key="1">
    <source>
        <dbReference type="ARBA" id="ARBA00004370"/>
    </source>
</evidence>
<dbReference type="InterPro" id="IPR039910">
    <property type="entry name" value="D15-like"/>
</dbReference>
<feature type="domain" description="POTRA" evidence="7">
    <location>
        <begin position="349"/>
        <end position="427"/>
    </location>
</feature>
<accession>A0A382A495</accession>
<keyword evidence="6" id="KW-1133">Transmembrane helix</keyword>
<dbReference type="InterPro" id="IPR034746">
    <property type="entry name" value="POTRA"/>
</dbReference>
<dbReference type="Pfam" id="PF01103">
    <property type="entry name" value="Omp85"/>
    <property type="match status" value="1"/>
</dbReference>
<protein>
    <recommendedName>
        <fullName evidence="7">POTRA domain-containing protein</fullName>
    </recommendedName>
</protein>
<evidence type="ECO:0000256" key="5">
    <source>
        <dbReference type="ARBA" id="ARBA00023237"/>
    </source>
</evidence>
<name>A0A382A495_9ZZZZ</name>
<dbReference type="Gene3D" id="3.10.20.310">
    <property type="entry name" value="membrane protein fhac"/>
    <property type="match status" value="4"/>
</dbReference>
<dbReference type="EMBL" id="UINC01023733">
    <property type="protein sequence ID" value="SVA95982.1"/>
    <property type="molecule type" value="Genomic_DNA"/>
</dbReference>
<keyword evidence="3" id="KW-0732">Signal</keyword>
<proteinExistence type="predicted"/>
<dbReference type="AlphaFoldDB" id="A0A382A495"/>
<feature type="non-terminal residue" evidence="8">
    <location>
        <position position="648"/>
    </location>
</feature>
<dbReference type="InterPro" id="IPR018247">
    <property type="entry name" value="EF_Hand_1_Ca_BS"/>
</dbReference>
<dbReference type="Pfam" id="PF07244">
    <property type="entry name" value="POTRA"/>
    <property type="match status" value="3"/>
</dbReference>
<dbReference type="GO" id="GO:0019867">
    <property type="term" value="C:outer membrane"/>
    <property type="evidence" value="ECO:0007669"/>
    <property type="project" value="InterPro"/>
</dbReference>
<dbReference type="InterPro" id="IPR000184">
    <property type="entry name" value="Bac_surfAg_D15"/>
</dbReference>
<organism evidence="8">
    <name type="scientific">marine metagenome</name>
    <dbReference type="NCBI Taxonomy" id="408172"/>
    <lineage>
        <taxon>unclassified sequences</taxon>
        <taxon>metagenomes</taxon>
        <taxon>ecological metagenomes</taxon>
    </lineage>
</organism>